<dbReference type="OrthoDB" id="9786493at2"/>
<organism evidence="7 8">
    <name type="scientific">Christiangramia fulva</name>
    <dbReference type="NCBI Taxonomy" id="2126553"/>
    <lineage>
        <taxon>Bacteria</taxon>
        <taxon>Pseudomonadati</taxon>
        <taxon>Bacteroidota</taxon>
        <taxon>Flavobacteriia</taxon>
        <taxon>Flavobacteriales</taxon>
        <taxon>Flavobacteriaceae</taxon>
        <taxon>Christiangramia</taxon>
    </lineage>
</organism>
<proteinExistence type="inferred from homology"/>
<evidence type="ECO:0000256" key="2">
    <source>
        <dbReference type="ARBA" id="ARBA00022692"/>
    </source>
</evidence>
<keyword evidence="2 6" id="KW-0812">Transmembrane</keyword>
<feature type="transmembrane region" description="Helical" evidence="6">
    <location>
        <begin position="111"/>
        <end position="132"/>
    </location>
</feature>
<feature type="transmembrane region" description="Helical" evidence="6">
    <location>
        <begin position="62"/>
        <end position="85"/>
    </location>
</feature>
<dbReference type="EMBL" id="CP028136">
    <property type="protein sequence ID" value="AVR45084.1"/>
    <property type="molecule type" value="Genomic_DNA"/>
</dbReference>
<dbReference type="Proteomes" id="UP000241507">
    <property type="component" value="Chromosome"/>
</dbReference>
<protein>
    <submittedName>
        <fullName evidence="7">Formate dehydrogenase</fullName>
    </submittedName>
</protein>
<keyword evidence="4 6" id="KW-0472">Membrane</keyword>
<dbReference type="PANTHER" id="PTHR30520">
    <property type="entry name" value="FORMATE TRANSPORTER-RELATED"/>
    <property type="match status" value="1"/>
</dbReference>
<dbReference type="Gene3D" id="1.20.1080.10">
    <property type="entry name" value="Glycerol uptake facilitator protein"/>
    <property type="match status" value="1"/>
</dbReference>
<dbReference type="PANTHER" id="PTHR30520:SF6">
    <property type="entry name" value="FORMATE_NITRATE FAMILY TRANSPORTER (EUROFUNG)"/>
    <property type="match status" value="1"/>
</dbReference>
<dbReference type="GO" id="GO:0005886">
    <property type="term" value="C:plasma membrane"/>
    <property type="evidence" value="ECO:0007669"/>
    <property type="project" value="TreeGrafter"/>
</dbReference>
<dbReference type="GO" id="GO:0015707">
    <property type="term" value="P:nitrite transport"/>
    <property type="evidence" value="ECO:0007669"/>
    <property type="project" value="TreeGrafter"/>
</dbReference>
<dbReference type="AlphaFoldDB" id="A0A2R3Z4B7"/>
<evidence type="ECO:0000256" key="3">
    <source>
        <dbReference type="ARBA" id="ARBA00022989"/>
    </source>
</evidence>
<dbReference type="Pfam" id="PF01226">
    <property type="entry name" value="Form_Nir_trans"/>
    <property type="match status" value="1"/>
</dbReference>
<feature type="transmembrane region" description="Helical" evidence="6">
    <location>
        <begin position="31"/>
        <end position="56"/>
    </location>
</feature>
<sequence length="279" mass="30757">MDNRFLDVHKVVHEMSLETWRNLKGYSFLKALVLSIMGGAFITFGALFSILISAGIETTGVVLLLQGFGFSVGFFMVILSGALLFSETNVVLPASLLDCSTKELALGSLRFWGITILGNVIGAYFVGLWINYAHDYPADFSVTLEHIVHKKMYYYRGHDLNFWFQAVISGMFGNWLVGIAAVFATMGKTIIGKYIPVFLAVSLFVAANFQHSPANMGYFSLIMPTGNGPGWENAIFWNLIPAALGNILGGVFLVALPFWYALSSSEKAALKRKHKTKNK</sequence>
<reference evidence="8" key="1">
    <citation type="submission" date="2018-03" db="EMBL/GenBank/DDBJ databases">
        <title>Gramella fulva sp. nov., isolated from a dry surface of tidal flat.</title>
        <authorList>
            <person name="Hwang S.H."/>
            <person name="Hwang W.M."/>
            <person name="Kang K."/>
            <person name="Ahn T.-Y."/>
        </authorList>
    </citation>
    <scope>NUCLEOTIDE SEQUENCE [LARGE SCALE GENOMIC DNA]</scope>
    <source>
        <strain evidence="8">SH35</strain>
    </source>
</reference>
<gene>
    <name evidence="7" type="ORF">C7S20_07270</name>
</gene>
<dbReference type="InterPro" id="IPR023271">
    <property type="entry name" value="Aquaporin-like"/>
</dbReference>
<dbReference type="GO" id="GO:0015513">
    <property type="term" value="F:high-affinity secondary active nitrite transmembrane transporter activity"/>
    <property type="evidence" value="ECO:0007669"/>
    <property type="project" value="TreeGrafter"/>
</dbReference>
<evidence type="ECO:0000313" key="8">
    <source>
        <dbReference type="Proteomes" id="UP000241507"/>
    </source>
</evidence>
<comment type="similarity">
    <text evidence="5">Belongs to the FNT transporter (TC 1.A.16) family.</text>
</comment>
<evidence type="ECO:0000256" key="4">
    <source>
        <dbReference type="ARBA" id="ARBA00023136"/>
    </source>
</evidence>
<dbReference type="InterPro" id="IPR000292">
    <property type="entry name" value="For/NO2_transpt"/>
</dbReference>
<keyword evidence="3 6" id="KW-1133">Transmembrane helix</keyword>
<dbReference type="RefSeq" id="WP_107011862.1">
    <property type="nucleotide sequence ID" value="NZ_CP028136.1"/>
</dbReference>
<evidence type="ECO:0000256" key="5">
    <source>
        <dbReference type="ARBA" id="ARBA00049660"/>
    </source>
</evidence>
<evidence type="ECO:0000313" key="7">
    <source>
        <dbReference type="EMBL" id="AVR45084.1"/>
    </source>
</evidence>
<evidence type="ECO:0000256" key="6">
    <source>
        <dbReference type="SAM" id="Phobius"/>
    </source>
</evidence>
<feature type="transmembrane region" description="Helical" evidence="6">
    <location>
        <begin position="162"/>
        <end position="183"/>
    </location>
</feature>
<feature type="transmembrane region" description="Helical" evidence="6">
    <location>
        <begin position="234"/>
        <end position="262"/>
    </location>
</feature>
<dbReference type="KEGG" id="grs:C7S20_07270"/>
<name>A0A2R3Z4B7_9FLAO</name>
<accession>A0A2R3Z4B7</accession>
<keyword evidence="8" id="KW-1185">Reference proteome</keyword>
<feature type="transmembrane region" description="Helical" evidence="6">
    <location>
        <begin position="195"/>
        <end position="214"/>
    </location>
</feature>
<comment type="subcellular location">
    <subcellularLocation>
        <location evidence="1">Membrane</location>
        <topology evidence="1">Multi-pass membrane protein</topology>
    </subcellularLocation>
</comment>
<evidence type="ECO:0000256" key="1">
    <source>
        <dbReference type="ARBA" id="ARBA00004141"/>
    </source>
</evidence>